<dbReference type="PANTHER" id="PTHR42930">
    <property type="entry name" value="PHOSPHATE-SPECIFIC TRANSPORT SYSTEM ACCESSORY PROTEIN PHOU"/>
    <property type="match status" value="1"/>
</dbReference>
<keyword evidence="4 8" id="KW-0813">Transport</keyword>
<evidence type="ECO:0000256" key="8">
    <source>
        <dbReference type="PIRNR" id="PIRNR003107"/>
    </source>
</evidence>
<dbReference type="GO" id="GO:0005737">
    <property type="term" value="C:cytoplasm"/>
    <property type="evidence" value="ECO:0007669"/>
    <property type="project" value="UniProtKB-SubCell"/>
</dbReference>
<dbReference type="PIRSF" id="PIRSF003107">
    <property type="entry name" value="PhoU"/>
    <property type="match status" value="1"/>
</dbReference>
<evidence type="ECO:0000256" key="7">
    <source>
        <dbReference type="ARBA" id="ARBA00056181"/>
    </source>
</evidence>
<dbReference type="InterPro" id="IPR026022">
    <property type="entry name" value="PhoU_dom"/>
</dbReference>
<dbReference type="Proteomes" id="UP000623250">
    <property type="component" value="Unassembled WGS sequence"/>
</dbReference>
<evidence type="ECO:0000256" key="1">
    <source>
        <dbReference type="ARBA" id="ARBA00004496"/>
    </source>
</evidence>
<feature type="domain" description="PhoU" evidence="9">
    <location>
        <begin position="20"/>
        <end position="107"/>
    </location>
</feature>
<evidence type="ECO:0000313" key="10">
    <source>
        <dbReference type="EMBL" id="MBJ7543061.1"/>
    </source>
</evidence>
<dbReference type="InterPro" id="IPR028366">
    <property type="entry name" value="PhoU"/>
</dbReference>
<reference evidence="10 11" key="1">
    <citation type="submission" date="2020-12" db="EMBL/GenBank/DDBJ databases">
        <title>Revised draft genomes of Rhodomicrobium vannielii ATCC 17100 and Rhodomicrobium udaipurense JA643.</title>
        <authorList>
            <person name="Conners E.M."/>
            <person name="Davenport E.J."/>
            <person name="Bose A."/>
        </authorList>
    </citation>
    <scope>NUCLEOTIDE SEQUENCE [LARGE SCALE GENOMIC DNA]</scope>
    <source>
        <strain evidence="10 11">JA643</strain>
    </source>
</reference>
<evidence type="ECO:0000256" key="6">
    <source>
        <dbReference type="ARBA" id="ARBA00022592"/>
    </source>
</evidence>
<dbReference type="GO" id="GO:0045936">
    <property type="term" value="P:negative regulation of phosphate metabolic process"/>
    <property type="evidence" value="ECO:0007669"/>
    <property type="project" value="InterPro"/>
</dbReference>
<dbReference type="GO" id="GO:0030643">
    <property type="term" value="P:intracellular phosphate ion homeostasis"/>
    <property type="evidence" value="ECO:0007669"/>
    <property type="project" value="InterPro"/>
</dbReference>
<comment type="similarity">
    <text evidence="2 8">Belongs to the PhoU family.</text>
</comment>
<dbReference type="FunFam" id="1.20.58.220:FF:000004">
    <property type="entry name" value="Phosphate-specific transport system accessory protein PhoU"/>
    <property type="match status" value="1"/>
</dbReference>
<dbReference type="PANTHER" id="PTHR42930:SF3">
    <property type="entry name" value="PHOSPHATE-SPECIFIC TRANSPORT SYSTEM ACCESSORY PROTEIN PHOU"/>
    <property type="match status" value="1"/>
</dbReference>
<evidence type="ECO:0000256" key="5">
    <source>
        <dbReference type="ARBA" id="ARBA00022490"/>
    </source>
</evidence>
<comment type="function">
    <text evidence="7 8">Plays a role in the regulation of phosphate uptake.</text>
</comment>
<dbReference type="SUPFAM" id="SSF109755">
    <property type="entry name" value="PhoU-like"/>
    <property type="match status" value="1"/>
</dbReference>
<keyword evidence="11" id="KW-1185">Reference proteome</keyword>
<dbReference type="InterPro" id="IPR038078">
    <property type="entry name" value="PhoU-like_sf"/>
</dbReference>
<accession>A0A8I1GFS7</accession>
<evidence type="ECO:0000313" key="11">
    <source>
        <dbReference type="Proteomes" id="UP000623250"/>
    </source>
</evidence>
<dbReference type="RefSeq" id="WP_013419984.1">
    <property type="nucleotide sequence ID" value="NZ_JAEMUK010000011.1"/>
</dbReference>
<proteinExistence type="inferred from homology"/>
<keyword evidence="6 8" id="KW-0592">Phosphate transport</keyword>
<organism evidence="10 11">
    <name type="scientific">Rhodomicrobium udaipurense</name>
    <dbReference type="NCBI Taxonomy" id="1202716"/>
    <lineage>
        <taxon>Bacteria</taxon>
        <taxon>Pseudomonadati</taxon>
        <taxon>Pseudomonadota</taxon>
        <taxon>Alphaproteobacteria</taxon>
        <taxon>Hyphomicrobiales</taxon>
        <taxon>Hyphomicrobiaceae</taxon>
        <taxon>Rhodomicrobium</taxon>
    </lineage>
</organism>
<evidence type="ECO:0000256" key="2">
    <source>
        <dbReference type="ARBA" id="ARBA00008107"/>
    </source>
</evidence>
<evidence type="ECO:0000256" key="4">
    <source>
        <dbReference type="ARBA" id="ARBA00022448"/>
    </source>
</evidence>
<dbReference type="Pfam" id="PF01895">
    <property type="entry name" value="PhoU"/>
    <property type="match status" value="2"/>
</dbReference>
<dbReference type="NCBIfam" id="TIGR02135">
    <property type="entry name" value="phoU_full"/>
    <property type="match status" value="1"/>
</dbReference>
<dbReference type="Gene3D" id="1.20.58.220">
    <property type="entry name" value="Phosphate transport system protein phou homolog 2, domain 2"/>
    <property type="match status" value="1"/>
</dbReference>
<protein>
    <recommendedName>
        <fullName evidence="8">Phosphate-specific transport system accessory protein PhoU</fullName>
    </recommendedName>
</protein>
<dbReference type="AlphaFoldDB" id="A0A8I1GFS7"/>
<dbReference type="GO" id="GO:0006817">
    <property type="term" value="P:phosphate ion transport"/>
    <property type="evidence" value="ECO:0007669"/>
    <property type="project" value="UniProtKB-KW"/>
</dbReference>
<feature type="domain" description="PhoU" evidence="9">
    <location>
        <begin position="126"/>
        <end position="208"/>
    </location>
</feature>
<comment type="subcellular location">
    <subcellularLocation>
        <location evidence="1 8">Cytoplasm</location>
    </subcellularLocation>
</comment>
<dbReference type="EMBL" id="JAEMUK010000011">
    <property type="protein sequence ID" value="MBJ7543061.1"/>
    <property type="molecule type" value="Genomic_DNA"/>
</dbReference>
<comment type="caution">
    <text evidence="10">The sequence shown here is derived from an EMBL/GenBank/DDBJ whole genome shotgun (WGS) entry which is preliminary data.</text>
</comment>
<keyword evidence="5 8" id="KW-0963">Cytoplasm</keyword>
<evidence type="ECO:0000259" key="9">
    <source>
        <dbReference type="Pfam" id="PF01895"/>
    </source>
</evidence>
<gene>
    <name evidence="10" type="primary">phoU</name>
    <name evidence="10" type="ORF">JDN41_05760</name>
</gene>
<evidence type="ECO:0000256" key="3">
    <source>
        <dbReference type="ARBA" id="ARBA00011738"/>
    </source>
</evidence>
<comment type="subunit">
    <text evidence="3 8">Homodimer.</text>
</comment>
<sequence>MSGNVDRSYEGELKSLDTMIAQMGGLAEQALGQAIDALYHRDPDLAEVTLANDRSIDTLERLVDELAISIIARRAPVASDLRQIVTAIRIALDLERIGDLSKNIAKRAIAIAAEPRPKQVMTGFVHIGEAALRQLKDVLDAYSQRDADAALAVWQRDQEIDAMYNSLYSELLTTMMDEPQSASVYAHLLFGAKNIERIGDHATNIAETIYFLIHGKALGDERPKADSTSSLTLGRLMPAKA</sequence>
<name>A0A8I1GFS7_9HYPH</name>